<dbReference type="SUPFAM" id="SSF55811">
    <property type="entry name" value="Nudix"/>
    <property type="match status" value="1"/>
</dbReference>
<feature type="domain" description="Nudix hydrolase" evidence="5">
    <location>
        <begin position="41"/>
        <end position="170"/>
    </location>
</feature>
<sequence length="184" mass="20546">MTNHVTQHDAHAKAAQRQKDLEAEGEPEKEFHAGIASRIPAKTVAAGAIIRDSDGRILFVNPVYKPALEIPGGVVDANESPKEACERELREELGLDIQLHGLLVVDWVPAHGVWRDSLQLIFDGGILTSDQISRIELPPDELQSFQFSYLRDVERLFKPAQFRRLQQATEALASGHARYTDFGR</sequence>
<dbReference type="PROSITE" id="PS51462">
    <property type="entry name" value="NUDIX"/>
    <property type="match status" value="1"/>
</dbReference>
<evidence type="ECO:0000256" key="2">
    <source>
        <dbReference type="ARBA" id="ARBA00022801"/>
    </source>
</evidence>
<protein>
    <submittedName>
        <fullName evidence="6">NUDIX hydrolase</fullName>
    </submittedName>
</protein>
<evidence type="ECO:0000259" key="5">
    <source>
        <dbReference type="PROSITE" id="PS51462"/>
    </source>
</evidence>
<dbReference type="AlphaFoldDB" id="A0A2W4LC64"/>
<evidence type="ECO:0000313" key="6">
    <source>
        <dbReference type="EMBL" id="PZM95093.1"/>
    </source>
</evidence>
<feature type="compositionally biased region" description="Basic and acidic residues" evidence="4">
    <location>
        <begin position="1"/>
        <end position="32"/>
    </location>
</feature>
<dbReference type="CDD" id="cd18876">
    <property type="entry name" value="NUDIX_Hydrolase"/>
    <property type="match status" value="1"/>
</dbReference>
<dbReference type="InterPro" id="IPR015797">
    <property type="entry name" value="NUDIX_hydrolase-like_dom_sf"/>
</dbReference>
<proteinExistence type="predicted"/>
<evidence type="ECO:0000256" key="4">
    <source>
        <dbReference type="SAM" id="MobiDB-lite"/>
    </source>
</evidence>
<dbReference type="Pfam" id="PF00293">
    <property type="entry name" value="NUDIX"/>
    <property type="match status" value="1"/>
</dbReference>
<organism evidence="6">
    <name type="scientific">Thermocrispum agreste</name>
    <dbReference type="NCBI Taxonomy" id="37925"/>
    <lineage>
        <taxon>Bacteria</taxon>
        <taxon>Bacillati</taxon>
        <taxon>Actinomycetota</taxon>
        <taxon>Actinomycetes</taxon>
        <taxon>Pseudonocardiales</taxon>
        <taxon>Pseudonocardiaceae</taxon>
        <taxon>Thermocrispum</taxon>
    </lineage>
</organism>
<dbReference type="PANTHER" id="PTHR43046">
    <property type="entry name" value="GDP-MANNOSE MANNOSYL HYDROLASE"/>
    <property type="match status" value="1"/>
</dbReference>
<evidence type="ECO:0000256" key="1">
    <source>
        <dbReference type="ARBA" id="ARBA00001946"/>
    </source>
</evidence>
<dbReference type="InterPro" id="IPR020084">
    <property type="entry name" value="NUDIX_hydrolase_CS"/>
</dbReference>
<comment type="cofactor">
    <cofactor evidence="1">
        <name>Mg(2+)</name>
        <dbReference type="ChEBI" id="CHEBI:18420"/>
    </cofactor>
</comment>
<dbReference type="PROSITE" id="PS00893">
    <property type="entry name" value="NUDIX_BOX"/>
    <property type="match status" value="1"/>
</dbReference>
<dbReference type="GO" id="GO:0016787">
    <property type="term" value="F:hydrolase activity"/>
    <property type="evidence" value="ECO:0007669"/>
    <property type="project" value="UniProtKB-KW"/>
</dbReference>
<keyword evidence="2 6" id="KW-0378">Hydrolase</keyword>
<gene>
    <name evidence="6" type="ORF">DIU77_12955</name>
</gene>
<evidence type="ECO:0000256" key="3">
    <source>
        <dbReference type="ARBA" id="ARBA00022842"/>
    </source>
</evidence>
<dbReference type="Gene3D" id="3.90.79.10">
    <property type="entry name" value="Nucleoside Triphosphate Pyrophosphohydrolase"/>
    <property type="match status" value="1"/>
</dbReference>
<feature type="region of interest" description="Disordered" evidence="4">
    <location>
        <begin position="1"/>
        <end position="34"/>
    </location>
</feature>
<dbReference type="InterPro" id="IPR000086">
    <property type="entry name" value="NUDIX_hydrolase_dom"/>
</dbReference>
<dbReference type="PANTHER" id="PTHR43046:SF12">
    <property type="entry name" value="GDP-MANNOSE MANNOSYL HYDROLASE"/>
    <property type="match status" value="1"/>
</dbReference>
<comment type="caution">
    <text evidence="6">The sequence shown here is derived from an EMBL/GenBank/DDBJ whole genome shotgun (WGS) entry which is preliminary data.</text>
</comment>
<accession>A0A2W4LC64</accession>
<dbReference type="EMBL" id="QGUI01000511">
    <property type="protein sequence ID" value="PZM95093.1"/>
    <property type="molecule type" value="Genomic_DNA"/>
</dbReference>
<name>A0A2W4LC64_9PSEU</name>
<reference evidence="6" key="1">
    <citation type="submission" date="2018-05" db="EMBL/GenBank/DDBJ databases">
        <authorList>
            <person name="Lanie J.A."/>
            <person name="Ng W.-L."/>
            <person name="Kazmierczak K.M."/>
            <person name="Andrzejewski T.M."/>
            <person name="Davidsen T.M."/>
            <person name="Wayne K.J."/>
            <person name="Tettelin H."/>
            <person name="Glass J.I."/>
            <person name="Rusch D."/>
            <person name="Podicherti R."/>
            <person name="Tsui H.-C.T."/>
            <person name="Winkler M.E."/>
        </authorList>
    </citation>
    <scope>NUCLEOTIDE SEQUENCE</scope>
    <source>
        <strain evidence="6">ZC4RG45</strain>
    </source>
</reference>
<keyword evidence="3" id="KW-0460">Magnesium</keyword>